<dbReference type="PIRSF" id="PIRSF029063">
    <property type="entry name" value="IV_sec_VirJ"/>
    <property type="match status" value="1"/>
</dbReference>
<sequence>MTKSLIKILSVLLLCSTANAFADEFADNLGLTLLPVEPSTQVNAASSHSKPPLVIFLSGDGGWATLDKAVGGILQQQGWPVVGWSSLKYYWKQKDPKDVIQDTLAIIDKYQAEFGTQKVILIGYSFGAEVIPFVLNEMPARYRKNILGAVLLSPSQSSDFEIHVSEMVTSDNQSARYLTLPEVNKQTTVPMLCLYGKEDDAPLHLCPAVKQPNVTVMELSGGHSFDDDYDKVVKLIKGWLKLS</sequence>
<proteinExistence type="predicted"/>
<dbReference type="InterPro" id="IPR029058">
    <property type="entry name" value="AB_hydrolase_fold"/>
</dbReference>
<feature type="domain" description="Bacterial virulence" evidence="2">
    <location>
        <begin position="53"/>
        <end position="236"/>
    </location>
</feature>
<evidence type="ECO:0000313" key="4">
    <source>
        <dbReference type="Proteomes" id="UP000321124"/>
    </source>
</evidence>
<name>A0A5B8QVP7_9GAMM</name>
<dbReference type="EMBL" id="CP031775">
    <property type="protein sequence ID" value="QDZ90554.1"/>
    <property type="molecule type" value="Genomic_DNA"/>
</dbReference>
<dbReference type="InterPro" id="IPR010333">
    <property type="entry name" value="VirJ"/>
</dbReference>
<dbReference type="Gene3D" id="3.40.50.1820">
    <property type="entry name" value="alpha/beta hydrolase"/>
    <property type="match status" value="1"/>
</dbReference>
<gene>
    <name evidence="3" type="ORF">D0436_08745</name>
</gene>
<protein>
    <submittedName>
        <fullName evidence="3">Virulence factor</fullName>
    </submittedName>
</protein>
<feature type="chain" id="PRO_5022962245" evidence="1">
    <location>
        <begin position="23"/>
        <end position="243"/>
    </location>
</feature>
<evidence type="ECO:0000256" key="1">
    <source>
        <dbReference type="SAM" id="SignalP"/>
    </source>
</evidence>
<evidence type="ECO:0000313" key="3">
    <source>
        <dbReference type="EMBL" id="QDZ90554.1"/>
    </source>
</evidence>
<dbReference type="SUPFAM" id="SSF53474">
    <property type="entry name" value="alpha/beta-Hydrolases"/>
    <property type="match status" value="1"/>
</dbReference>
<dbReference type="InterPro" id="IPR011225">
    <property type="entry name" value="IV_sec_VirJ"/>
</dbReference>
<dbReference type="KEGG" id="sdeo:D0436_08745"/>
<dbReference type="AlphaFoldDB" id="A0A5B8QVP7"/>
<organism evidence="3 4">
    <name type="scientific">Shewanella decolorationis</name>
    <dbReference type="NCBI Taxonomy" id="256839"/>
    <lineage>
        <taxon>Bacteria</taxon>
        <taxon>Pseudomonadati</taxon>
        <taxon>Pseudomonadota</taxon>
        <taxon>Gammaproteobacteria</taxon>
        <taxon>Alteromonadales</taxon>
        <taxon>Shewanellaceae</taxon>
        <taxon>Shewanella</taxon>
    </lineage>
</organism>
<evidence type="ECO:0000259" key="2">
    <source>
        <dbReference type="Pfam" id="PF06057"/>
    </source>
</evidence>
<feature type="signal peptide" evidence="1">
    <location>
        <begin position="1"/>
        <end position="22"/>
    </location>
</feature>
<reference evidence="3 4" key="1">
    <citation type="journal article" date="2019" name="Ecotoxicol. Environ. Saf.">
        <title>Microbial characterization of heavy metal resistant bacterial strains isolated from an electroplating wastewater treatment plant.</title>
        <authorList>
            <person name="Cai X."/>
            <person name="Zheng X."/>
            <person name="Zhang D."/>
            <person name="Iqbal W."/>
            <person name="Liu C."/>
            <person name="Yang B."/>
            <person name="Zhao X."/>
            <person name="Lu X."/>
            <person name="Mao Y."/>
        </authorList>
    </citation>
    <scope>NUCLEOTIDE SEQUENCE [LARGE SCALE GENOMIC DNA]</scope>
    <source>
        <strain evidence="3 4">Ni1-3</strain>
    </source>
</reference>
<accession>A0A5B8QVP7</accession>
<dbReference type="RefSeq" id="WP_208662295.1">
    <property type="nucleotide sequence ID" value="NZ_CP031775.2"/>
</dbReference>
<keyword evidence="1" id="KW-0732">Signal</keyword>
<dbReference type="Pfam" id="PF06057">
    <property type="entry name" value="VirJ"/>
    <property type="match status" value="1"/>
</dbReference>
<dbReference type="Proteomes" id="UP000321124">
    <property type="component" value="Chromosome"/>
</dbReference>